<dbReference type="NCBIfam" id="NF001490">
    <property type="entry name" value="PRK00346.1-4"/>
    <property type="match status" value="1"/>
</dbReference>
<feature type="domain" description="Survival protein SurE-like phosphatase/nucleotidase" evidence="8">
    <location>
        <begin position="4"/>
        <end position="181"/>
    </location>
</feature>
<dbReference type="InterPro" id="IPR002828">
    <property type="entry name" value="SurE-like_Pase/nucleotidase"/>
</dbReference>
<dbReference type="NCBIfam" id="TIGR00087">
    <property type="entry name" value="surE"/>
    <property type="match status" value="1"/>
</dbReference>
<feature type="binding site" evidence="7">
    <location>
        <position position="8"/>
    </location>
    <ligand>
        <name>a divalent metal cation</name>
        <dbReference type="ChEBI" id="CHEBI:60240"/>
    </ligand>
</feature>
<evidence type="ECO:0000256" key="4">
    <source>
        <dbReference type="ARBA" id="ARBA00022723"/>
    </source>
</evidence>
<evidence type="ECO:0000313" key="9">
    <source>
        <dbReference type="EMBL" id="MFC3678627.1"/>
    </source>
</evidence>
<dbReference type="RefSeq" id="WP_376864178.1">
    <property type="nucleotide sequence ID" value="NZ_JBHRYB010000001.1"/>
</dbReference>
<dbReference type="Gene3D" id="3.40.1210.10">
    <property type="entry name" value="Survival protein SurE-like phosphatase/nucleotidase"/>
    <property type="match status" value="1"/>
</dbReference>
<comment type="catalytic activity">
    <reaction evidence="1 7">
        <text>a ribonucleoside 5'-phosphate + H2O = a ribonucleoside + phosphate</text>
        <dbReference type="Rhea" id="RHEA:12484"/>
        <dbReference type="ChEBI" id="CHEBI:15377"/>
        <dbReference type="ChEBI" id="CHEBI:18254"/>
        <dbReference type="ChEBI" id="CHEBI:43474"/>
        <dbReference type="ChEBI" id="CHEBI:58043"/>
        <dbReference type="EC" id="3.1.3.5"/>
    </reaction>
</comment>
<dbReference type="SUPFAM" id="SSF64167">
    <property type="entry name" value="SurE-like"/>
    <property type="match status" value="1"/>
</dbReference>
<dbReference type="EMBL" id="JBHRYB010000001">
    <property type="protein sequence ID" value="MFC3678627.1"/>
    <property type="molecule type" value="Genomic_DNA"/>
</dbReference>
<dbReference type="InterPro" id="IPR036523">
    <property type="entry name" value="SurE-like_sf"/>
</dbReference>
<reference evidence="10" key="1">
    <citation type="journal article" date="2019" name="Int. J. Syst. Evol. Microbiol.">
        <title>The Global Catalogue of Microorganisms (GCM) 10K type strain sequencing project: providing services to taxonomists for standard genome sequencing and annotation.</title>
        <authorList>
            <consortium name="The Broad Institute Genomics Platform"/>
            <consortium name="The Broad Institute Genome Sequencing Center for Infectious Disease"/>
            <person name="Wu L."/>
            <person name="Ma J."/>
        </authorList>
    </citation>
    <scope>NUCLEOTIDE SEQUENCE [LARGE SCALE GENOMIC DNA]</scope>
    <source>
        <strain evidence="10">KCTC 42424</strain>
    </source>
</reference>
<evidence type="ECO:0000256" key="6">
    <source>
        <dbReference type="ARBA" id="ARBA00022801"/>
    </source>
</evidence>
<keyword evidence="6 7" id="KW-0378">Hydrolase</keyword>
<evidence type="ECO:0000256" key="1">
    <source>
        <dbReference type="ARBA" id="ARBA00000815"/>
    </source>
</evidence>
<evidence type="ECO:0000259" key="8">
    <source>
        <dbReference type="Pfam" id="PF01975"/>
    </source>
</evidence>
<dbReference type="Pfam" id="PF01975">
    <property type="entry name" value="SurE"/>
    <property type="match status" value="1"/>
</dbReference>
<evidence type="ECO:0000256" key="5">
    <source>
        <dbReference type="ARBA" id="ARBA00022741"/>
    </source>
</evidence>
<evidence type="ECO:0000256" key="7">
    <source>
        <dbReference type="HAMAP-Rule" id="MF_00060"/>
    </source>
</evidence>
<keyword evidence="10" id="KW-1185">Reference proteome</keyword>
<evidence type="ECO:0000256" key="2">
    <source>
        <dbReference type="ARBA" id="ARBA00011062"/>
    </source>
</evidence>
<feature type="binding site" evidence="7">
    <location>
        <position position="92"/>
    </location>
    <ligand>
        <name>a divalent metal cation</name>
        <dbReference type="ChEBI" id="CHEBI:60240"/>
    </ligand>
</feature>
<feature type="binding site" evidence="7">
    <location>
        <position position="9"/>
    </location>
    <ligand>
        <name>a divalent metal cation</name>
        <dbReference type="ChEBI" id="CHEBI:60240"/>
    </ligand>
</feature>
<sequence>MKLMLSNDDGVHAPGLQTLAQALEAAGHDIHVVAPDRDRSGASNSLTLDRPLHPIHLDNGYISINGTPTDCVHLGVNAFYLDQCQRVIAGINAGANLGDDVLYSGTVAAAMEGRFLQQTPVAVSLCGNRHFVTAARVVIELLPRLEQLTLPPNSVININVPDRSYEQLNGYAVTRLGHRQRSDNPVLTTNPRGKECYWISAAGDVADAGEGTDFYAIEQGKVSVTVIQMDMTLHNAQPALAAHFQDLIR</sequence>
<dbReference type="EC" id="3.1.3.5" evidence="7"/>
<comment type="caution">
    <text evidence="9">The sequence shown here is derived from an EMBL/GenBank/DDBJ whole genome shotgun (WGS) entry which is preliminary data.</text>
</comment>
<evidence type="ECO:0000256" key="3">
    <source>
        <dbReference type="ARBA" id="ARBA00022490"/>
    </source>
</evidence>
<dbReference type="PANTHER" id="PTHR30457">
    <property type="entry name" value="5'-NUCLEOTIDASE SURE"/>
    <property type="match status" value="1"/>
</dbReference>
<comment type="similarity">
    <text evidence="2 7">Belongs to the SurE nucleotidase family.</text>
</comment>
<protein>
    <recommendedName>
        <fullName evidence="7">5'-nucleotidase SurE</fullName>
        <ecNumber evidence="7">3.1.3.5</ecNumber>
    </recommendedName>
    <alternativeName>
        <fullName evidence="7">Nucleoside 5'-monophosphate phosphohydrolase</fullName>
    </alternativeName>
</protein>
<comment type="cofactor">
    <cofactor evidence="7">
        <name>a divalent metal cation</name>
        <dbReference type="ChEBI" id="CHEBI:60240"/>
    </cofactor>
    <text evidence="7">Binds 1 divalent metal cation per subunit.</text>
</comment>
<dbReference type="HAMAP" id="MF_00060">
    <property type="entry name" value="SurE"/>
    <property type="match status" value="1"/>
</dbReference>
<dbReference type="Proteomes" id="UP001595722">
    <property type="component" value="Unassembled WGS sequence"/>
</dbReference>
<keyword evidence="5 7" id="KW-0547">Nucleotide-binding</keyword>
<keyword evidence="4 7" id="KW-0479">Metal-binding</keyword>
<name>A0ABV7VPJ5_9GAMM</name>
<keyword evidence="3 7" id="KW-0963">Cytoplasm</keyword>
<dbReference type="InterPro" id="IPR030048">
    <property type="entry name" value="SurE"/>
</dbReference>
<proteinExistence type="inferred from homology"/>
<dbReference type="PANTHER" id="PTHR30457:SF12">
    <property type="entry name" value="5'_3'-NUCLEOTIDASE SURE"/>
    <property type="match status" value="1"/>
</dbReference>
<organism evidence="9 10">
    <name type="scientific">Bacterioplanoides pacificum</name>
    <dbReference type="NCBI Taxonomy" id="1171596"/>
    <lineage>
        <taxon>Bacteria</taxon>
        <taxon>Pseudomonadati</taxon>
        <taxon>Pseudomonadota</taxon>
        <taxon>Gammaproteobacteria</taxon>
        <taxon>Oceanospirillales</taxon>
        <taxon>Oceanospirillaceae</taxon>
        <taxon>Bacterioplanoides</taxon>
    </lineage>
</organism>
<comment type="subcellular location">
    <subcellularLocation>
        <location evidence="7">Cytoplasm</location>
    </subcellularLocation>
</comment>
<dbReference type="GO" id="GO:0008254">
    <property type="term" value="F:3'-nucleotidase activity"/>
    <property type="evidence" value="ECO:0007669"/>
    <property type="project" value="UniProtKB-EC"/>
</dbReference>
<feature type="binding site" evidence="7">
    <location>
        <position position="40"/>
    </location>
    <ligand>
        <name>a divalent metal cation</name>
        <dbReference type="ChEBI" id="CHEBI:60240"/>
    </ligand>
</feature>
<gene>
    <name evidence="7 9" type="primary">surE</name>
    <name evidence="9" type="ORF">ACFOMG_00695</name>
</gene>
<dbReference type="NCBIfam" id="NF001489">
    <property type="entry name" value="PRK00346.1-3"/>
    <property type="match status" value="1"/>
</dbReference>
<accession>A0ABV7VPJ5</accession>
<comment type="function">
    <text evidence="7">Nucleotidase that shows phosphatase activity on nucleoside 5'-monophosphates.</text>
</comment>
<evidence type="ECO:0000313" key="10">
    <source>
        <dbReference type="Proteomes" id="UP001595722"/>
    </source>
</evidence>